<reference evidence="1" key="1">
    <citation type="journal article" date="2015" name="Nature">
        <title>Complex archaea that bridge the gap between prokaryotes and eukaryotes.</title>
        <authorList>
            <person name="Spang A."/>
            <person name="Saw J.H."/>
            <person name="Jorgensen S.L."/>
            <person name="Zaremba-Niedzwiedzka K."/>
            <person name="Martijn J."/>
            <person name="Lind A.E."/>
            <person name="van Eijk R."/>
            <person name="Schleper C."/>
            <person name="Guy L."/>
            <person name="Ettema T.J."/>
        </authorList>
    </citation>
    <scope>NUCLEOTIDE SEQUENCE</scope>
</reference>
<organism evidence="1">
    <name type="scientific">marine sediment metagenome</name>
    <dbReference type="NCBI Taxonomy" id="412755"/>
    <lineage>
        <taxon>unclassified sequences</taxon>
        <taxon>metagenomes</taxon>
        <taxon>ecological metagenomes</taxon>
    </lineage>
</organism>
<protein>
    <submittedName>
        <fullName evidence="1">Uncharacterized protein</fullName>
    </submittedName>
</protein>
<comment type="caution">
    <text evidence="1">The sequence shown here is derived from an EMBL/GenBank/DDBJ whole genome shotgun (WGS) entry which is preliminary data.</text>
</comment>
<name>A0A0F9GNR1_9ZZZZ</name>
<sequence>MSTAAQIAAQRVRVVAAISRVAGIEAGALREVLDQIDGAVSDEVLLDKGYHKISKSVGFADLAVAATTLVVPFDDEIPAGAIVVAASIDLPTDFAGGAISAATVDVGDADADRFINLTNIFTGAGPLTDSQADPGVGLDRSLAGDAIIPAAVTPDLLFTSTTADLDALTAGAMTANIYYTLPASA</sequence>
<proteinExistence type="predicted"/>
<dbReference type="EMBL" id="LAZR01019541">
    <property type="protein sequence ID" value="KKL92166.1"/>
    <property type="molecule type" value="Genomic_DNA"/>
</dbReference>
<gene>
    <name evidence="1" type="ORF">LCGC14_1887410</name>
</gene>
<accession>A0A0F9GNR1</accession>
<evidence type="ECO:0000313" key="1">
    <source>
        <dbReference type="EMBL" id="KKL92166.1"/>
    </source>
</evidence>
<dbReference type="AlphaFoldDB" id="A0A0F9GNR1"/>